<organism evidence="1">
    <name type="scientific">uncultured Caudovirales phage</name>
    <dbReference type="NCBI Taxonomy" id="2100421"/>
    <lineage>
        <taxon>Viruses</taxon>
        <taxon>Duplodnaviria</taxon>
        <taxon>Heunggongvirae</taxon>
        <taxon>Uroviricota</taxon>
        <taxon>Caudoviricetes</taxon>
        <taxon>Peduoviridae</taxon>
        <taxon>Maltschvirus</taxon>
        <taxon>Maltschvirus maltsch</taxon>
    </lineage>
</organism>
<evidence type="ECO:0008006" key="2">
    <source>
        <dbReference type="Google" id="ProtNLM"/>
    </source>
</evidence>
<proteinExistence type="predicted"/>
<sequence length="408" mass="46101">MSILQSFITNETAQKLSARTYALANIPLTGTQSVFLNGILQNASATTDYTISDNIITFNFDVDSSDTVIVNYMIEPPQPPEEDQINPLSSRKKLIHWCLRRLGAPVIDVNLADEQIEDRIDEALLYFRDYHFDGIQRTYLHHKITASTMILQSALSSNPPEPRARMLGNTSGAAAVFYDKNSDGTVLRFYTTNGKCFIPGETVSIAGIQNPITILNSNTAITLGDVDTKQIHVGTKAISITNIIPQESSTIGGNLGGMFDFQYQFALNNMFNLASTDLVTYDVYKRYISMWEFMFRGKKGLSFNRKTDRVYVDIDATMIDKWVIFEAWVALNPQTYTEIYSDEFVREYAYNLLKLQWGSNLKKYSGISLPGGTTLNGQQIYDEAKTELDVLRERVRKEFEFPPDFMVG</sequence>
<gene>
    <name evidence="1" type="ORF">UFOVP410_4</name>
</gene>
<protein>
    <recommendedName>
        <fullName evidence="2">Neck protein</fullName>
    </recommendedName>
</protein>
<evidence type="ECO:0000313" key="1">
    <source>
        <dbReference type="EMBL" id="CAB4141165.1"/>
    </source>
</evidence>
<name>A0A6J5M2L2_9CAUD</name>
<reference evidence="1" key="1">
    <citation type="submission" date="2020-04" db="EMBL/GenBank/DDBJ databases">
        <authorList>
            <person name="Chiriac C."/>
            <person name="Salcher M."/>
            <person name="Ghai R."/>
            <person name="Kavagutti S V."/>
        </authorList>
    </citation>
    <scope>NUCLEOTIDE SEQUENCE</scope>
</reference>
<dbReference type="EMBL" id="LR796388">
    <property type="protein sequence ID" value="CAB4141165.1"/>
    <property type="molecule type" value="Genomic_DNA"/>
</dbReference>
<accession>A0A6J5M2L2</accession>